<dbReference type="GO" id="GO:0008941">
    <property type="term" value="F:nitric oxide dioxygenase NAD(P)H activity"/>
    <property type="evidence" value="ECO:0007669"/>
    <property type="project" value="TreeGrafter"/>
</dbReference>
<dbReference type="GO" id="GO:0020037">
    <property type="term" value="F:heme binding"/>
    <property type="evidence" value="ECO:0007669"/>
    <property type="project" value="InterPro"/>
</dbReference>
<dbReference type="PANTHER" id="PTHR43396">
    <property type="entry name" value="FLAVOHEMOPROTEIN"/>
    <property type="match status" value="1"/>
</dbReference>
<reference evidence="3 4" key="1">
    <citation type="submission" date="2016-03" db="EMBL/GenBank/DDBJ databases">
        <authorList>
            <person name="Devillers H."/>
        </authorList>
    </citation>
    <scope>NUCLEOTIDE SEQUENCE [LARGE SCALE GENOMIC DNA]</scope>
    <source>
        <strain evidence="3">CBS 6772</strain>
    </source>
</reference>
<gene>
    <name evidence="3" type="ORF">LAFE_0H00320G</name>
</gene>
<dbReference type="InterPro" id="IPR012292">
    <property type="entry name" value="Globin/Proto"/>
</dbReference>
<dbReference type="PANTHER" id="PTHR43396:SF6">
    <property type="entry name" value="ABL201WP"/>
    <property type="match status" value="1"/>
</dbReference>
<dbReference type="InterPro" id="IPR000971">
    <property type="entry name" value="Globin"/>
</dbReference>
<feature type="region of interest" description="Disordered" evidence="1">
    <location>
        <begin position="375"/>
        <end position="445"/>
    </location>
</feature>
<dbReference type="Proteomes" id="UP000190831">
    <property type="component" value="Chromosome H"/>
</dbReference>
<feature type="domain" description="Globin" evidence="2">
    <location>
        <begin position="181"/>
        <end position="310"/>
    </location>
</feature>
<dbReference type="Gene3D" id="1.10.490.10">
    <property type="entry name" value="Globins"/>
    <property type="match status" value="1"/>
</dbReference>
<dbReference type="SUPFAM" id="SSF46458">
    <property type="entry name" value="Globin-like"/>
    <property type="match status" value="1"/>
</dbReference>
<dbReference type="Pfam" id="PF00042">
    <property type="entry name" value="Globin"/>
    <property type="match status" value="1"/>
</dbReference>
<dbReference type="AlphaFoldDB" id="A0A1G4MIX2"/>
<dbReference type="PROSITE" id="PS01033">
    <property type="entry name" value="GLOBIN"/>
    <property type="match status" value="1"/>
</dbReference>
<organism evidence="3 4">
    <name type="scientific">Lachancea fermentati</name>
    <name type="common">Zygosaccharomyces fermentati</name>
    <dbReference type="NCBI Taxonomy" id="4955"/>
    <lineage>
        <taxon>Eukaryota</taxon>
        <taxon>Fungi</taxon>
        <taxon>Dikarya</taxon>
        <taxon>Ascomycota</taxon>
        <taxon>Saccharomycotina</taxon>
        <taxon>Saccharomycetes</taxon>
        <taxon>Saccharomycetales</taxon>
        <taxon>Saccharomycetaceae</taxon>
        <taxon>Lachancea</taxon>
    </lineage>
</organism>
<dbReference type="InterPro" id="IPR009050">
    <property type="entry name" value="Globin-like_sf"/>
</dbReference>
<dbReference type="EMBL" id="LT598491">
    <property type="protein sequence ID" value="SCW03847.1"/>
    <property type="molecule type" value="Genomic_DNA"/>
</dbReference>
<evidence type="ECO:0000259" key="2">
    <source>
        <dbReference type="PROSITE" id="PS01033"/>
    </source>
</evidence>
<dbReference type="GO" id="GO:0071500">
    <property type="term" value="P:cellular response to nitrosative stress"/>
    <property type="evidence" value="ECO:0007669"/>
    <property type="project" value="TreeGrafter"/>
</dbReference>
<sequence>MTGNNGFYNPLDQSQIAFIPTDLESINENDSLNGSEDSVEKAVFGHYSNRASIAMSDISHGMMESSNSLLHDAYPNSLSSREDEMEKLSSISSGSTCGTNMSHGVRYKIVLKLSSREIKLIRGSWSMMLNDDISGNKISSSFRKLINDLGLIPTTNKNRKTSTGSVRGVVSNLGIKMRSGGSSPAPAPINTSTIASSLFCAQFYANLLAMDSDLERMFPSIKHQAIAFAGVLTMAINNLENLSALESYLSDLGKRHSRILGIHTMHFELMGMAFLKTIQDRFGIHSSIELEETWSRLYSYLANSILQFGIDPILKIDYNQNVLVFPVPDLVKKTPTTTTPLISPFNSNSTHKNVNSTQMIGTNYHKNSSIASSIASNSAPKVETPSQQLPGELPASHSREPYMFSVRRGAPSKPPKKEPKSSFNGLTKRVSISRGEANDKDCILM</sequence>
<protein>
    <submittedName>
        <fullName evidence="3">LAFE_0H00320g1_1</fullName>
    </submittedName>
</protein>
<dbReference type="GO" id="GO:0071949">
    <property type="term" value="F:FAD binding"/>
    <property type="evidence" value="ECO:0007669"/>
    <property type="project" value="TreeGrafter"/>
</dbReference>
<dbReference type="GO" id="GO:0046210">
    <property type="term" value="P:nitric oxide catabolic process"/>
    <property type="evidence" value="ECO:0007669"/>
    <property type="project" value="TreeGrafter"/>
</dbReference>
<dbReference type="CDD" id="cd01040">
    <property type="entry name" value="Mb-like"/>
    <property type="match status" value="1"/>
</dbReference>
<name>A0A1G4MIX2_LACFM</name>
<keyword evidence="4" id="KW-1185">Reference proteome</keyword>
<dbReference type="InterPro" id="IPR044399">
    <property type="entry name" value="Mb-like_M"/>
</dbReference>
<evidence type="ECO:0000256" key="1">
    <source>
        <dbReference type="SAM" id="MobiDB-lite"/>
    </source>
</evidence>
<proteinExistence type="predicted"/>
<feature type="compositionally biased region" description="Basic and acidic residues" evidence="1">
    <location>
        <begin position="436"/>
        <end position="445"/>
    </location>
</feature>
<evidence type="ECO:0000313" key="3">
    <source>
        <dbReference type="EMBL" id="SCW03847.1"/>
    </source>
</evidence>
<dbReference type="OrthoDB" id="436496at2759"/>
<dbReference type="OMA" id="EPPHFEL"/>
<accession>A0A1G4MIX2</accession>
<evidence type="ECO:0000313" key="4">
    <source>
        <dbReference type="Proteomes" id="UP000190831"/>
    </source>
</evidence>
<dbReference type="GO" id="GO:0019825">
    <property type="term" value="F:oxygen binding"/>
    <property type="evidence" value="ECO:0007669"/>
    <property type="project" value="InterPro"/>
</dbReference>